<evidence type="ECO:0000256" key="2">
    <source>
        <dbReference type="SAM" id="Phobius"/>
    </source>
</evidence>
<name>A0A972SPT1_9BURK</name>
<protein>
    <submittedName>
        <fullName evidence="4">HlyD family efflux transporter periplasmic adaptor subunit</fullName>
    </submittedName>
</protein>
<dbReference type="EMBL" id="WOEZ01000265">
    <property type="protein sequence ID" value="NPT61360.1"/>
    <property type="molecule type" value="Genomic_DNA"/>
</dbReference>
<sequence>MATGPPASGRRRSPTACIEGHQESVMSMHRSSLKTILSGVAIVSFVGGVFLVAKNIRGEQHAPPPVTPPASSFARSIGAEGLVEPKSEDIGVAPVVPGQVTVVRVRAQQYVRAGDVLWEQDSRELAAQIPVREAEVTSARAAVAVGEAALADARVQLTMIENVTDRRAIREEDLQRRRIAADAAKAQLAANRAALTRAEAALAETRSDLTRRVVVAPIDGQILKVNIRPGEYATVPAASPLVVMGDTSAMHMRVDVAEEDAPRFAPERKAYASPRGDASRHIPLEFVRLEPRLIPKRNLSGDTTERIDTRVLQVIYRIAGPGPVYDGELMDVYIDAPALPVSSMGAGMSPASARDRAVNSHEAAP</sequence>
<dbReference type="GO" id="GO:0015562">
    <property type="term" value="F:efflux transmembrane transporter activity"/>
    <property type="evidence" value="ECO:0007669"/>
    <property type="project" value="TreeGrafter"/>
</dbReference>
<dbReference type="Gene3D" id="1.10.287.470">
    <property type="entry name" value="Helix hairpin bin"/>
    <property type="match status" value="1"/>
</dbReference>
<dbReference type="Gene3D" id="2.40.50.100">
    <property type="match status" value="1"/>
</dbReference>
<keyword evidence="2" id="KW-1133">Transmembrane helix</keyword>
<organism evidence="4 5">
    <name type="scientific">Paraburkholderia elongata</name>
    <dbReference type="NCBI Taxonomy" id="2675747"/>
    <lineage>
        <taxon>Bacteria</taxon>
        <taxon>Pseudomonadati</taxon>
        <taxon>Pseudomonadota</taxon>
        <taxon>Betaproteobacteria</taxon>
        <taxon>Burkholderiales</taxon>
        <taxon>Burkholderiaceae</taxon>
        <taxon>Paraburkholderia</taxon>
    </lineage>
</organism>
<dbReference type="PANTHER" id="PTHR30469">
    <property type="entry name" value="MULTIDRUG RESISTANCE PROTEIN MDTA"/>
    <property type="match status" value="1"/>
</dbReference>
<dbReference type="Pfam" id="PF25917">
    <property type="entry name" value="BSH_RND"/>
    <property type="match status" value="1"/>
</dbReference>
<proteinExistence type="predicted"/>
<evidence type="ECO:0000259" key="3">
    <source>
        <dbReference type="Pfam" id="PF25917"/>
    </source>
</evidence>
<keyword evidence="2" id="KW-0812">Transmembrane</keyword>
<dbReference type="Proteomes" id="UP000655523">
    <property type="component" value="Unassembled WGS sequence"/>
</dbReference>
<comment type="caution">
    <text evidence="4">The sequence shown here is derived from an EMBL/GenBank/DDBJ whole genome shotgun (WGS) entry which is preliminary data.</text>
</comment>
<dbReference type="InterPro" id="IPR058625">
    <property type="entry name" value="MdtA-like_BSH"/>
</dbReference>
<evidence type="ECO:0000256" key="1">
    <source>
        <dbReference type="SAM" id="MobiDB-lite"/>
    </source>
</evidence>
<dbReference type="Gene3D" id="2.40.30.170">
    <property type="match status" value="1"/>
</dbReference>
<keyword evidence="2" id="KW-0472">Membrane</keyword>
<evidence type="ECO:0000313" key="5">
    <source>
        <dbReference type="Proteomes" id="UP000655523"/>
    </source>
</evidence>
<accession>A0A972SPT1</accession>
<dbReference type="SUPFAM" id="SSF111369">
    <property type="entry name" value="HlyD-like secretion proteins"/>
    <property type="match status" value="1"/>
</dbReference>
<feature type="region of interest" description="Disordered" evidence="1">
    <location>
        <begin position="346"/>
        <end position="365"/>
    </location>
</feature>
<feature type="domain" description="Multidrug resistance protein MdtA-like barrel-sandwich hybrid" evidence="3">
    <location>
        <begin position="91"/>
        <end position="243"/>
    </location>
</feature>
<keyword evidence="5" id="KW-1185">Reference proteome</keyword>
<reference evidence="4 5" key="1">
    <citation type="submission" date="2019-11" db="EMBL/GenBank/DDBJ databases">
        <title>Metabolism of dissolved organic matter in forest soils.</title>
        <authorList>
            <person name="Cyle K.T."/>
            <person name="Wilhelm R.C."/>
            <person name="Martinez C.E."/>
        </authorList>
    </citation>
    <scope>NUCLEOTIDE SEQUENCE [LARGE SCALE GENOMIC DNA]</scope>
    <source>
        <strain evidence="4 5">5N</strain>
    </source>
</reference>
<dbReference type="GO" id="GO:1990281">
    <property type="term" value="C:efflux pump complex"/>
    <property type="evidence" value="ECO:0007669"/>
    <property type="project" value="TreeGrafter"/>
</dbReference>
<feature type="compositionally biased region" description="Basic and acidic residues" evidence="1">
    <location>
        <begin position="353"/>
        <end position="365"/>
    </location>
</feature>
<dbReference type="AlphaFoldDB" id="A0A972SPT1"/>
<evidence type="ECO:0000313" key="4">
    <source>
        <dbReference type="EMBL" id="NPT61360.1"/>
    </source>
</evidence>
<feature type="transmembrane region" description="Helical" evidence="2">
    <location>
        <begin position="36"/>
        <end position="53"/>
    </location>
</feature>
<dbReference type="PANTHER" id="PTHR30469:SF15">
    <property type="entry name" value="HLYD FAMILY OF SECRETION PROTEINS"/>
    <property type="match status" value="1"/>
</dbReference>
<gene>
    <name evidence="4" type="ORF">GNZ13_44210</name>
</gene>